<evidence type="ECO:0000313" key="2">
    <source>
        <dbReference type="EMBL" id="SMC17056.1"/>
    </source>
</evidence>
<reference evidence="2 3" key="1">
    <citation type="submission" date="2017-04" db="EMBL/GenBank/DDBJ databases">
        <authorList>
            <person name="Afonso C.L."/>
            <person name="Miller P.J."/>
            <person name="Scott M.A."/>
            <person name="Spackman E."/>
            <person name="Goraichik I."/>
            <person name="Dimitrov K.M."/>
            <person name="Suarez D.L."/>
            <person name="Swayne D.E."/>
        </authorList>
    </citation>
    <scope>NUCLEOTIDE SEQUENCE [LARGE SCALE GENOMIC DNA]</scope>
    <source>
        <strain evidence="2 3">DSM 23236</strain>
    </source>
</reference>
<keyword evidence="3" id="KW-1185">Reference proteome</keyword>
<evidence type="ECO:0000313" key="3">
    <source>
        <dbReference type="Proteomes" id="UP000192761"/>
    </source>
</evidence>
<keyword evidence="1" id="KW-0732">Signal</keyword>
<gene>
    <name evidence="2" type="ORF">SAMN02745857_00317</name>
</gene>
<evidence type="ECO:0008006" key="4">
    <source>
        <dbReference type="Google" id="ProtNLM"/>
    </source>
</evidence>
<dbReference type="STRING" id="1121001.SAMN02745857_00317"/>
<dbReference type="Gene3D" id="3.10.450.50">
    <property type="match status" value="1"/>
</dbReference>
<organism evidence="2 3">
    <name type="scientific">Andreprevotia lacus DSM 23236</name>
    <dbReference type="NCBI Taxonomy" id="1121001"/>
    <lineage>
        <taxon>Bacteria</taxon>
        <taxon>Pseudomonadati</taxon>
        <taxon>Pseudomonadota</taxon>
        <taxon>Betaproteobacteria</taxon>
        <taxon>Neisseriales</taxon>
        <taxon>Chitinibacteraceae</taxon>
        <taxon>Andreprevotia</taxon>
    </lineage>
</organism>
<feature type="chain" id="PRO_5010736255" description="SnoaL-like domain-containing protein" evidence="1">
    <location>
        <begin position="29"/>
        <end position="147"/>
    </location>
</feature>
<feature type="signal peptide" evidence="1">
    <location>
        <begin position="1"/>
        <end position="28"/>
    </location>
</feature>
<protein>
    <recommendedName>
        <fullName evidence="4">SnoaL-like domain-containing protein</fullName>
    </recommendedName>
</protein>
<dbReference type="RefSeq" id="WP_084088773.1">
    <property type="nucleotide sequence ID" value="NZ_FWXD01000001.1"/>
</dbReference>
<dbReference type="EMBL" id="FWXD01000001">
    <property type="protein sequence ID" value="SMC17056.1"/>
    <property type="molecule type" value="Genomic_DNA"/>
</dbReference>
<dbReference type="InterPro" id="IPR032710">
    <property type="entry name" value="NTF2-like_dom_sf"/>
</dbReference>
<dbReference type="Proteomes" id="UP000192761">
    <property type="component" value="Unassembled WGS sequence"/>
</dbReference>
<dbReference type="SUPFAM" id="SSF54427">
    <property type="entry name" value="NTF2-like"/>
    <property type="match status" value="1"/>
</dbReference>
<sequence>MKYLRLGKLVATILGGVILAGSVQMAQAAELPAGSAQAMDKYLQAWVTDDAAQRKQLLEQAVSTDFSYRDPGAYKQGRESLINYIVEVRHHYNDLQARWLGPAVWKGDVFERPWRMERANGDQLFTGVDKLEFDQEGRLKTLVGRFE</sequence>
<dbReference type="AlphaFoldDB" id="A0A1W1WZ96"/>
<name>A0A1W1WZ96_9NEIS</name>
<proteinExistence type="predicted"/>
<evidence type="ECO:0000256" key="1">
    <source>
        <dbReference type="SAM" id="SignalP"/>
    </source>
</evidence>
<dbReference type="OrthoDB" id="9808719at2"/>
<accession>A0A1W1WZ96</accession>